<evidence type="ECO:0000259" key="3">
    <source>
        <dbReference type="Pfam" id="PF15911"/>
    </source>
</evidence>
<dbReference type="PANTHER" id="PTHR14920:SF0">
    <property type="entry name" value="WD REPEAT DOMAIN 19"/>
    <property type="match status" value="1"/>
</dbReference>
<dbReference type="InterPro" id="IPR057855">
    <property type="entry name" value="Beta-prop_WDR19_1st"/>
</dbReference>
<dbReference type="GO" id="GO:0030991">
    <property type="term" value="C:intraciliary transport particle A"/>
    <property type="evidence" value="ECO:0007669"/>
    <property type="project" value="TreeGrafter"/>
</dbReference>
<dbReference type="GO" id="GO:0005929">
    <property type="term" value="C:cilium"/>
    <property type="evidence" value="ECO:0007669"/>
    <property type="project" value="TreeGrafter"/>
</dbReference>
<dbReference type="Pfam" id="PF15911">
    <property type="entry name" value="Beta-prop_WDR19_2nd"/>
    <property type="match status" value="1"/>
</dbReference>
<dbReference type="PANTHER" id="PTHR14920">
    <property type="entry name" value="OSMOTIC AVOIDANCE ABNORMAL PROTEIN 1/WD REPEAT MEMBRANE PROTEIN"/>
    <property type="match status" value="1"/>
</dbReference>
<evidence type="ECO:0000259" key="4">
    <source>
        <dbReference type="Pfam" id="PF23389"/>
    </source>
</evidence>
<evidence type="ECO:0000256" key="2">
    <source>
        <dbReference type="ARBA" id="ARBA00022737"/>
    </source>
</evidence>
<dbReference type="GO" id="GO:0035721">
    <property type="term" value="P:intraciliary retrograde transport"/>
    <property type="evidence" value="ECO:0007669"/>
    <property type="project" value="InterPro"/>
</dbReference>
<dbReference type="SMART" id="SM00320">
    <property type="entry name" value="WD40"/>
    <property type="match status" value="3"/>
</dbReference>
<gene>
    <name evidence="5" type="ORF">TDIB3V08_LOCUS4411</name>
</gene>
<feature type="domain" description="WDR19 WD40 repeat" evidence="3">
    <location>
        <begin position="264"/>
        <end position="341"/>
    </location>
</feature>
<evidence type="ECO:0000256" key="1">
    <source>
        <dbReference type="ARBA" id="ARBA00022574"/>
    </source>
</evidence>
<dbReference type="InterPro" id="IPR015943">
    <property type="entry name" value="WD40/YVTN_repeat-like_dom_sf"/>
</dbReference>
<feature type="domain" description="WDR19 first beta-propeller" evidence="4">
    <location>
        <begin position="6"/>
        <end position="205"/>
    </location>
</feature>
<dbReference type="Pfam" id="PF23389">
    <property type="entry name" value="Beta-prop_WDR19_1st"/>
    <property type="match status" value="1"/>
</dbReference>
<dbReference type="SUPFAM" id="SSF50978">
    <property type="entry name" value="WD40 repeat-like"/>
    <property type="match status" value="1"/>
</dbReference>
<protein>
    <recommendedName>
        <fullName evidence="6">Anaphase-promoting complex subunit 4 WD40 domain-containing protein</fullName>
    </recommendedName>
</protein>
<evidence type="ECO:0008006" key="6">
    <source>
        <dbReference type="Google" id="ProtNLM"/>
    </source>
</evidence>
<sequence>MHWEWRVPILGKHSKRVTCGAWSAENLLALGSEDKTLSISNVEGDTLRVISMRSDPSDIQFSEMKLDERMAGENTVSVLVGRKTLFLYNLHDPDNPVELAFQQRFGDGYILVGFSAGYFVAISTHIKEVGQELFQVKNHKDVLTDIAICDKLGKVASCGDNCVKIHDMSNLSETSSVISLEQENGIEHLSWSKDGQLLALSTRGGSVHVFLSRLPMVHSVYASHLAILTSLTEISIYAYDVDSKARTMFFLNNFNSSITKNKPALSATAELPVEPSWLSLGPYHCAAGLNNRAWFYELGSTDTVLILKEREYLGTVTSVKLSAEYASVLHEGKIQLHMVSMTHM</sequence>
<name>A0A7R8Z6K7_TIMDO</name>
<dbReference type="GO" id="GO:0060271">
    <property type="term" value="P:cilium assembly"/>
    <property type="evidence" value="ECO:0007669"/>
    <property type="project" value="TreeGrafter"/>
</dbReference>
<dbReference type="EMBL" id="OA566012">
    <property type="protein sequence ID" value="CAD7198123.1"/>
    <property type="molecule type" value="Genomic_DNA"/>
</dbReference>
<evidence type="ECO:0000313" key="5">
    <source>
        <dbReference type="EMBL" id="CAD7198123.1"/>
    </source>
</evidence>
<organism evidence="5">
    <name type="scientific">Timema douglasi</name>
    <name type="common">Walking stick</name>
    <dbReference type="NCBI Taxonomy" id="61478"/>
    <lineage>
        <taxon>Eukaryota</taxon>
        <taxon>Metazoa</taxon>
        <taxon>Ecdysozoa</taxon>
        <taxon>Arthropoda</taxon>
        <taxon>Hexapoda</taxon>
        <taxon>Insecta</taxon>
        <taxon>Pterygota</taxon>
        <taxon>Neoptera</taxon>
        <taxon>Polyneoptera</taxon>
        <taxon>Phasmatodea</taxon>
        <taxon>Timematodea</taxon>
        <taxon>Timematoidea</taxon>
        <taxon>Timematidae</taxon>
        <taxon>Timema</taxon>
    </lineage>
</organism>
<keyword evidence="1" id="KW-0853">WD repeat</keyword>
<dbReference type="InterPro" id="IPR039468">
    <property type="entry name" value="WDR19_WD40_rpt"/>
</dbReference>
<dbReference type="InterPro" id="IPR001680">
    <property type="entry name" value="WD40_rpt"/>
</dbReference>
<accession>A0A7R8Z6K7</accession>
<dbReference type="InterPro" id="IPR040379">
    <property type="entry name" value="WDR19/dyf-2"/>
</dbReference>
<dbReference type="AlphaFoldDB" id="A0A7R8Z6K7"/>
<dbReference type="Gene3D" id="2.130.10.10">
    <property type="entry name" value="YVTN repeat-like/Quinoprotein amine dehydrogenase"/>
    <property type="match status" value="1"/>
</dbReference>
<reference evidence="5" key="1">
    <citation type="submission" date="2020-11" db="EMBL/GenBank/DDBJ databases">
        <authorList>
            <person name="Tran Van P."/>
        </authorList>
    </citation>
    <scope>NUCLEOTIDE SEQUENCE</scope>
</reference>
<keyword evidence="2" id="KW-0677">Repeat</keyword>
<dbReference type="InterPro" id="IPR036322">
    <property type="entry name" value="WD40_repeat_dom_sf"/>
</dbReference>
<proteinExistence type="predicted"/>